<keyword evidence="4 5" id="KW-0804">Transcription</keyword>
<dbReference type="Proteomes" id="UP000184522">
    <property type="component" value="Unassembled WGS sequence"/>
</dbReference>
<evidence type="ECO:0000256" key="4">
    <source>
        <dbReference type="ARBA" id="ARBA00023163"/>
    </source>
</evidence>
<dbReference type="InterPro" id="IPR001062">
    <property type="entry name" value="Transcrpt_antiterm_NusG"/>
</dbReference>
<proteinExistence type="inferred from homology"/>
<feature type="domain" description="NusG-like N-terminal" evidence="8">
    <location>
        <begin position="7"/>
        <end position="117"/>
    </location>
</feature>
<comment type="function">
    <text evidence="5 7">Participates in transcription elongation, termination and antitermination.</text>
</comment>
<name>A0A1M5K540_9FLAO</name>
<gene>
    <name evidence="5" type="primary">nusG</name>
    <name evidence="10" type="ORF">SAMN05444148_0230</name>
</gene>
<dbReference type="CDD" id="cd09891">
    <property type="entry name" value="NGN_Bact_1"/>
    <property type="match status" value="1"/>
</dbReference>
<evidence type="ECO:0000256" key="3">
    <source>
        <dbReference type="ARBA" id="ARBA00023015"/>
    </source>
</evidence>
<evidence type="ECO:0000259" key="8">
    <source>
        <dbReference type="SMART" id="SM00738"/>
    </source>
</evidence>
<dbReference type="GO" id="GO:0006354">
    <property type="term" value="P:DNA-templated transcription elongation"/>
    <property type="evidence" value="ECO:0007669"/>
    <property type="project" value="UniProtKB-UniRule"/>
</dbReference>
<feature type="domain" description="KOW" evidence="9">
    <location>
        <begin position="131"/>
        <end position="158"/>
    </location>
</feature>
<evidence type="ECO:0000256" key="5">
    <source>
        <dbReference type="HAMAP-Rule" id="MF_00948"/>
    </source>
</evidence>
<dbReference type="NCBIfam" id="TIGR00922">
    <property type="entry name" value="nusG"/>
    <property type="match status" value="1"/>
</dbReference>
<dbReference type="SMART" id="SM00738">
    <property type="entry name" value="NGN"/>
    <property type="match status" value="1"/>
</dbReference>
<evidence type="ECO:0000256" key="1">
    <source>
        <dbReference type="ARBA" id="ARBA00022472"/>
    </source>
</evidence>
<dbReference type="PANTHER" id="PTHR30265">
    <property type="entry name" value="RHO-INTERACTING TRANSCRIPTION TERMINATION FACTOR NUSG"/>
    <property type="match status" value="1"/>
</dbReference>
<dbReference type="InterPro" id="IPR047050">
    <property type="entry name" value="NGN"/>
</dbReference>
<keyword evidence="1 5" id="KW-0806">Transcription termination</keyword>
<reference evidence="11" key="1">
    <citation type="submission" date="2016-11" db="EMBL/GenBank/DDBJ databases">
        <authorList>
            <person name="Varghese N."/>
            <person name="Submissions S."/>
        </authorList>
    </citation>
    <scope>NUCLEOTIDE SEQUENCE [LARGE SCALE GENOMIC DNA]</scope>
    <source>
        <strain evidence="11">DSM 25330</strain>
    </source>
</reference>
<evidence type="ECO:0000313" key="11">
    <source>
        <dbReference type="Proteomes" id="UP000184522"/>
    </source>
</evidence>
<dbReference type="HAMAP" id="MF_00948">
    <property type="entry name" value="NusG"/>
    <property type="match status" value="1"/>
</dbReference>
<dbReference type="SUPFAM" id="SSF82679">
    <property type="entry name" value="N-utilization substance G protein NusG, N-terminal domain"/>
    <property type="match status" value="1"/>
</dbReference>
<dbReference type="OrthoDB" id="9809075at2"/>
<dbReference type="SMART" id="SM00739">
    <property type="entry name" value="KOW"/>
    <property type="match status" value="1"/>
</dbReference>
<dbReference type="InterPro" id="IPR006645">
    <property type="entry name" value="NGN-like_dom"/>
</dbReference>
<dbReference type="FunFam" id="2.30.30.30:FF:000002">
    <property type="entry name" value="Transcription termination/antitermination factor NusG"/>
    <property type="match status" value="1"/>
</dbReference>
<dbReference type="Gene3D" id="2.30.30.30">
    <property type="match status" value="1"/>
</dbReference>
<dbReference type="STRING" id="1089305.SAMN05444148_0230"/>
<dbReference type="InterPro" id="IPR036735">
    <property type="entry name" value="NGN_dom_sf"/>
</dbReference>
<dbReference type="EMBL" id="FQWS01000001">
    <property type="protein sequence ID" value="SHG47906.1"/>
    <property type="molecule type" value="Genomic_DNA"/>
</dbReference>
<keyword evidence="3 5" id="KW-0805">Transcription regulation</keyword>
<accession>A0A1M5K540</accession>
<evidence type="ECO:0000256" key="2">
    <source>
        <dbReference type="ARBA" id="ARBA00022814"/>
    </source>
</evidence>
<keyword evidence="2 5" id="KW-0889">Transcription antitermination</keyword>
<protein>
    <recommendedName>
        <fullName evidence="5 6">Transcription termination/antitermination protein NusG</fullName>
    </recommendedName>
</protein>
<dbReference type="SUPFAM" id="SSF50104">
    <property type="entry name" value="Translation proteins SH3-like domain"/>
    <property type="match status" value="1"/>
</dbReference>
<dbReference type="GO" id="GO:0005829">
    <property type="term" value="C:cytosol"/>
    <property type="evidence" value="ECO:0007669"/>
    <property type="project" value="TreeGrafter"/>
</dbReference>
<dbReference type="CDD" id="cd06091">
    <property type="entry name" value="KOW_NusG"/>
    <property type="match status" value="1"/>
</dbReference>
<dbReference type="GO" id="GO:0031564">
    <property type="term" value="P:transcription antitermination"/>
    <property type="evidence" value="ECO:0007669"/>
    <property type="project" value="UniProtKB-UniRule"/>
</dbReference>
<dbReference type="PRINTS" id="PR00338">
    <property type="entry name" value="NUSGTNSCPFCT"/>
</dbReference>
<dbReference type="GO" id="GO:0006353">
    <property type="term" value="P:DNA-templated transcription termination"/>
    <property type="evidence" value="ECO:0007669"/>
    <property type="project" value="UniProtKB-UniRule"/>
</dbReference>
<keyword evidence="11" id="KW-1185">Reference proteome</keyword>
<evidence type="ECO:0000256" key="6">
    <source>
        <dbReference type="NCBIfam" id="TIGR00922"/>
    </source>
</evidence>
<dbReference type="Pfam" id="PF00467">
    <property type="entry name" value="KOW"/>
    <property type="match status" value="1"/>
</dbReference>
<dbReference type="Pfam" id="PF02357">
    <property type="entry name" value="NusG"/>
    <property type="match status" value="1"/>
</dbReference>
<dbReference type="RefSeq" id="WP_073081887.1">
    <property type="nucleotide sequence ID" value="NZ_FQWS01000001.1"/>
</dbReference>
<dbReference type="AlphaFoldDB" id="A0A1M5K540"/>
<dbReference type="GO" id="GO:0032784">
    <property type="term" value="P:regulation of DNA-templated transcription elongation"/>
    <property type="evidence" value="ECO:0007669"/>
    <property type="project" value="InterPro"/>
</dbReference>
<dbReference type="InterPro" id="IPR043425">
    <property type="entry name" value="NusG-like"/>
</dbReference>
<dbReference type="PANTHER" id="PTHR30265:SF2">
    <property type="entry name" value="TRANSCRIPTION TERMINATION_ANTITERMINATION PROTEIN NUSG"/>
    <property type="match status" value="1"/>
</dbReference>
<dbReference type="InterPro" id="IPR008991">
    <property type="entry name" value="Translation_prot_SH3-like_sf"/>
</dbReference>
<organism evidence="10 11">
    <name type="scientific">Winogradskyella jejuensis</name>
    <dbReference type="NCBI Taxonomy" id="1089305"/>
    <lineage>
        <taxon>Bacteria</taxon>
        <taxon>Pseudomonadati</taxon>
        <taxon>Bacteroidota</taxon>
        <taxon>Flavobacteriia</taxon>
        <taxon>Flavobacteriales</taxon>
        <taxon>Flavobacteriaceae</taxon>
        <taxon>Winogradskyella</taxon>
    </lineage>
</organism>
<dbReference type="InterPro" id="IPR005824">
    <property type="entry name" value="KOW"/>
</dbReference>
<sequence>MSEKSGNKKWYVVRAVSGQENKIKTYIENEISRLGLGDYVDQVLVPTEKVIQIRNGKKINKERVYFPGYIMIQANLSGEVPHIIKSITNVIGFLGETKGGDPVPLRQSEVNRMLGKVDELALEADANVAIPFTIGETVKVIDGPFNGFDGTIEKINEEKRKLEVMVKIFGRKTPLELSYMQVEKV</sequence>
<comment type="similarity">
    <text evidence="5 7">Belongs to the NusG family.</text>
</comment>
<dbReference type="Gene3D" id="3.30.70.940">
    <property type="entry name" value="NusG, N-terminal domain"/>
    <property type="match status" value="1"/>
</dbReference>
<evidence type="ECO:0000313" key="10">
    <source>
        <dbReference type="EMBL" id="SHG47906.1"/>
    </source>
</evidence>
<evidence type="ECO:0000259" key="9">
    <source>
        <dbReference type="SMART" id="SM00739"/>
    </source>
</evidence>
<dbReference type="InterPro" id="IPR014722">
    <property type="entry name" value="Rib_uL2_dom2"/>
</dbReference>
<evidence type="ECO:0000256" key="7">
    <source>
        <dbReference type="RuleBase" id="RU000538"/>
    </source>
</evidence>